<proteinExistence type="predicted"/>
<gene>
    <name evidence="1" type="ORF">LEP1GSC125_3492</name>
</gene>
<evidence type="ECO:0000313" key="1">
    <source>
        <dbReference type="EMBL" id="EKS00070.1"/>
    </source>
</evidence>
<organism evidence="1 2">
    <name type="scientific">Leptospira mayottensis 200901122</name>
    <dbReference type="NCBI Taxonomy" id="1193010"/>
    <lineage>
        <taxon>Bacteria</taxon>
        <taxon>Pseudomonadati</taxon>
        <taxon>Spirochaetota</taxon>
        <taxon>Spirochaetia</taxon>
        <taxon>Leptospirales</taxon>
        <taxon>Leptospiraceae</taxon>
        <taxon>Leptospira</taxon>
    </lineage>
</organism>
<dbReference type="EMBL" id="AKWM02000040">
    <property type="protein sequence ID" value="EKS00070.1"/>
    <property type="molecule type" value="Genomic_DNA"/>
</dbReference>
<evidence type="ECO:0000313" key="2">
    <source>
        <dbReference type="Proteomes" id="UP000001343"/>
    </source>
</evidence>
<reference evidence="1 2" key="1">
    <citation type="journal article" date="2014" name="Int. J. Syst. Evol. Microbiol.">
        <title>Leptospira mayottensis sp. nov., a pathogenic species of the genus Leptospira isolated from humans.</title>
        <authorList>
            <person name="Bourhy P."/>
            <person name="Collet L."/>
            <person name="Brisse S."/>
            <person name="Picardeau M."/>
        </authorList>
    </citation>
    <scope>NUCLEOTIDE SEQUENCE [LARGE SCALE GENOMIC DNA]</scope>
    <source>
        <strain evidence="1 2">200901122</strain>
    </source>
</reference>
<sequence>MDSRWCEKGSDVSVPEKYTDFICLFEFLFRDEKLSSRSFECKIGDSKVVRPEVAKITISGNSKEST</sequence>
<protein>
    <submittedName>
        <fullName evidence="1">Uncharacterized protein</fullName>
    </submittedName>
</protein>
<name>A0AA87MMC4_9LEPT</name>
<accession>A0AA87MMC4</accession>
<dbReference type="Proteomes" id="UP000001343">
    <property type="component" value="Unassembled WGS sequence"/>
</dbReference>
<dbReference type="AlphaFoldDB" id="A0AA87MMC4"/>
<comment type="caution">
    <text evidence="1">The sequence shown here is derived from an EMBL/GenBank/DDBJ whole genome shotgun (WGS) entry which is preliminary data.</text>
</comment>